<reference evidence="9" key="1">
    <citation type="submission" date="2020-06" db="EMBL/GenBank/DDBJ databases">
        <title>Draft genome of Bugula neritina, a colonial animal packing powerful symbionts and potential medicines.</title>
        <authorList>
            <person name="Rayko M."/>
        </authorList>
    </citation>
    <scope>NUCLEOTIDE SEQUENCE [LARGE SCALE GENOMIC DNA]</scope>
    <source>
        <strain evidence="9">Kwan_BN1</strain>
    </source>
</reference>
<evidence type="ECO:0000256" key="7">
    <source>
        <dbReference type="RuleBase" id="RU003832"/>
    </source>
</evidence>
<evidence type="ECO:0000256" key="4">
    <source>
        <dbReference type="ARBA" id="ARBA00022676"/>
    </source>
</evidence>
<dbReference type="Pfam" id="PF00852">
    <property type="entry name" value="Glyco_transf_10"/>
    <property type="match status" value="1"/>
</dbReference>
<accession>A0A7J7JS32</accession>
<dbReference type="EMBL" id="VXIV02001970">
    <property type="protein sequence ID" value="KAF6028256.1"/>
    <property type="molecule type" value="Genomic_DNA"/>
</dbReference>
<comment type="pathway">
    <text evidence="2">Protein modification; protein glycosylation.</text>
</comment>
<dbReference type="InterPro" id="IPR038577">
    <property type="entry name" value="GT10-like_C_sf"/>
</dbReference>
<dbReference type="PANTHER" id="PTHR48438">
    <property type="entry name" value="ALPHA-(1,3)-FUCOSYLTRANSFERASE C-RELATED"/>
    <property type="match status" value="1"/>
</dbReference>
<comment type="caution">
    <text evidence="9">The sequence shown here is derived from an EMBL/GenBank/DDBJ whole genome shotgun (WGS) entry which is preliminary data.</text>
</comment>
<evidence type="ECO:0000256" key="3">
    <source>
        <dbReference type="ARBA" id="ARBA00008919"/>
    </source>
</evidence>
<evidence type="ECO:0000313" key="10">
    <source>
        <dbReference type="Proteomes" id="UP000593567"/>
    </source>
</evidence>
<evidence type="ECO:0000259" key="8">
    <source>
        <dbReference type="Pfam" id="PF00852"/>
    </source>
</evidence>
<dbReference type="SUPFAM" id="SSF53756">
    <property type="entry name" value="UDP-Glycosyltransferase/glycogen phosphorylase"/>
    <property type="match status" value="1"/>
</dbReference>
<dbReference type="InterPro" id="IPR055270">
    <property type="entry name" value="Glyco_tran_10_C"/>
</dbReference>
<dbReference type="Gene3D" id="3.40.50.11660">
    <property type="entry name" value="Glycosyl transferase family 10, C-terminal domain"/>
    <property type="match status" value="1"/>
</dbReference>
<keyword evidence="5 7" id="KW-0808">Transferase</keyword>
<dbReference type="UniPathway" id="UPA00378"/>
<sequence length="139" mass="16746">MVVPLVLGKRNAYHQLAPPNSYIHAEQFDSPQHLAAYLHMLDKDPVLYHKYFEWRLKYMLVDVPRPYCQMCETFREKWFEPSQVDMHKYHGFNRCWQEGRSMPIRNWKDKLANHSSYKSIDPWVTISSLNSQDKPLRFT</sequence>
<keyword evidence="4 7" id="KW-0328">Glycosyltransferase</keyword>
<dbReference type="AlphaFoldDB" id="A0A7J7JS32"/>
<dbReference type="GO" id="GO:0000139">
    <property type="term" value="C:Golgi membrane"/>
    <property type="evidence" value="ECO:0007669"/>
    <property type="project" value="UniProtKB-SubCell"/>
</dbReference>
<dbReference type="GO" id="GO:0032580">
    <property type="term" value="C:Golgi cisterna membrane"/>
    <property type="evidence" value="ECO:0007669"/>
    <property type="project" value="UniProtKB-SubCell"/>
</dbReference>
<gene>
    <name evidence="9" type="ORF">EB796_013437</name>
</gene>
<dbReference type="OrthoDB" id="427096at2759"/>
<comment type="subcellular location">
    <subcellularLocation>
        <location evidence="1">Golgi apparatus membrane</location>
        <topology evidence="1">Single-pass type II membrane protein</topology>
    </subcellularLocation>
    <subcellularLocation>
        <location evidence="7">Golgi apparatus</location>
        <location evidence="7">Golgi stack membrane</location>
        <topology evidence="7">Single-pass type II membrane protein</topology>
    </subcellularLocation>
</comment>
<evidence type="ECO:0000256" key="6">
    <source>
        <dbReference type="ARBA" id="ARBA00023034"/>
    </source>
</evidence>
<dbReference type="InterPro" id="IPR001503">
    <property type="entry name" value="Glyco_trans_10"/>
</dbReference>
<keyword evidence="7" id="KW-0472">Membrane</keyword>
<keyword evidence="6 7" id="KW-0333">Golgi apparatus</keyword>
<organism evidence="9 10">
    <name type="scientific">Bugula neritina</name>
    <name type="common">Brown bryozoan</name>
    <name type="synonym">Sertularia neritina</name>
    <dbReference type="NCBI Taxonomy" id="10212"/>
    <lineage>
        <taxon>Eukaryota</taxon>
        <taxon>Metazoa</taxon>
        <taxon>Spiralia</taxon>
        <taxon>Lophotrochozoa</taxon>
        <taxon>Bryozoa</taxon>
        <taxon>Gymnolaemata</taxon>
        <taxon>Cheilostomatida</taxon>
        <taxon>Flustrina</taxon>
        <taxon>Buguloidea</taxon>
        <taxon>Bugulidae</taxon>
        <taxon>Bugula</taxon>
    </lineage>
</organism>
<dbReference type="Proteomes" id="UP000593567">
    <property type="component" value="Unassembled WGS sequence"/>
</dbReference>
<keyword evidence="10" id="KW-1185">Reference proteome</keyword>
<dbReference type="GO" id="GO:0008417">
    <property type="term" value="F:fucosyltransferase activity"/>
    <property type="evidence" value="ECO:0007669"/>
    <property type="project" value="InterPro"/>
</dbReference>
<feature type="domain" description="Fucosyltransferase C-terminal" evidence="8">
    <location>
        <begin position="2"/>
        <end position="79"/>
    </location>
</feature>
<dbReference type="PANTHER" id="PTHR48438:SF1">
    <property type="entry name" value="ALPHA-(1,3)-FUCOSYLTRANSFERASE C-RELATED"/>
    <property type="match status" value="1"/>
</dbReference>
<keyword evidence="7" id="KW-0812">Transmembrane</keyword>
<dbReference type="EC" id="2.4.1.-" evidence="7"/>
<comment type="similarity">
    <text evidence="3 7">Belongs to the glycosyltransferase 10 family.</text>
</comment>
<evidence type="ECO:0000313" key="9">
    <source>
        <dbReference type="EMBL" id="KAF6028256.1"/>
    </source>
</evidence>
<proteinExistence type="inferred from homology"/>
<protein>
    <recommendedName>
        <fullName evidence="7">Fucosyltransferase</fullName>
        <ecNumber evidence="7">2.4.1.-</ecNumber>
    </recommendedName>
</protein>
<evidence type="ECO:0000256" key="1">
    <source>
        <dbReference type="ARBA" id="ARBA00004323"/>
    </source>
</evidence>
<evidence type="ECO:0000256" key="2">
    <source>
        <dbReference type="ARBA" id="ARBA00004922"/>
    </source>
</evidence>
<evidence type="ECO:0000256" key="5">
    <source>
        <dbReference type="ARBA" id="ARBA00022679"/>
    </source>
</evidence>
<name>A0A7J7JS32_BUGNE</name>